<feature type="compositionally biased region" description="Polar residues" evidence="1">
    <location>
        <begin position="136"/>
        <end position="153"/>
    </location>
</feature>
<dbReference type="Proteomes" id="UP000465221">
    <property type="component" value="Unassembled WGS sequence"/>
</dbReference>
<organism evidence="3 4">
    <name type="scientific">Aspergillus udagawae</name>
    <dbReference type="NCBI Taxonomy" id="91492"/>
    <lineage>
        <taxon>Eukaryota</taxon>
        <taxon>Fungi</taxon>
        <taxon>Dikarya</taxon>
        <taxon>Ascomycota</taxon>
        <taxon>Pezizomycotina</taxon>
        <taxon>Eurotiomycetes</taxon>
        <taxon>Eurotiomycetidae</taxon>
        <taxon>Eurotiales</taxon>
        <taxon>Aspergillaceae</taxon>
        <taxon>Aspergillus</taxon>
        <taxon>Aspergillus subgen. Fumigati</taxon>
    </lineage>
</organism>
<gene>
    <name evidence="3" type="ORF">IFM46972_01786</name>
</gene>
<evidence type="ECO:0000313" key="3">
    <source>
        <dbReference type="EMBL" id="GFF26442.1"/>
    </source>
</evidence>
<reference evidence="3 4" key="1">
    <citation type="submission" date="2020-01" db="EMBL/GenBank/DDBJ databases">
        <title>Draft genome sequence of Aspergillus udagawae IFM 46972.</title>
        <authorList>
            <person name="Takahashi H."/>
            <person name="Yaguchi T."/>
        </authorList>
    </citation>
    <scope>NUCLEOTIDE SEQUENCE [LARGE SCALE GENOMIC DNA]</scope>
    <source>
        <strain evidence="3 4">IFM 46972</strain>
    </source>
</reference>
<protein>
    <submittedName>
        <fullName evidence="3">Uncharacterized protein</fullName>
    </submittedName>
</protein>
<feature type="compositionally biased region" description="Basic and acidic residues" evidence="1">
    <location>
        <begin position="118"/>
        <end position="133"/>
    </location>
</feature>
<proteinExistence type="predicted"/>
<feature type="compositionally biased region" description="Acidic residues" evidence="1">
    <location>
        <begin position="96"/>
        <end position="116"/>
    </location>
</feature>
<evidence type="ECO:0000256" key="1">
    <source>
        <dbReference type="SAM" id="MobiDB-lite"/>
    </source>
</evidence>
<feature type="chain" id="PRO_5034187699" evidence="2">
    <location>
        <begin position="23"/>
        <end position="161"/>
    </location>
</feature>
<evidence type="ECO:0000313" key="4">
    <source>
        <dbReference type="Proteomes" id="UP000465221"/>
    </source>
</evidence>
<comment type="caution">
    <text evidence="3">The sequence shown here is derived from an EMBL/GenBank/DDBJ whole genome shotgun (WGS) entry which is preliminary data.</text>
</comment>
<evidence type="ECO:0000256" key="2">
    <source>
        <dbReference type="SAM" id="SignalP"/>
    </source>
</evidence>
<feature type="signal peptide" evidence="2">
    <location>
        <begin position="1"/>
        <end position="22"/>
    </location>
</feature>
<name>A0A8H3N9M4_9EURO</name>
<accession>A0A8H3N9M4</accession>
<sequence>MAFQQIFIILNAILCSPQVGWLEGIMINKNSGSLIAPNPAPANQMTTSTLTVFNRHEDRIPLSIARYNLTQRSPFPIAPYQRAYFSDDQGDQPHDLDEDADEYDEPGQCEGDDPYPEDAYHNDGEDHNPDRMLSETPRSPTINGPDPSTQTNARLYLLGQP</sequence>
<keyword evidence="2" id="KW-0732">Signal</keyword>
<feature type="region of interest" description="Disordered" evidence="1">
    <location>
        <begin position="83"/>
        <end position="161"/>
    </location>
</feature>
<dbReference type="EMBL" id="BLKC01000008">
    <property type="protein sequence ID" value="GFF26442.1"/>
    <property type="molecule type" value="Genomic_DNA"/>
</dbReference>
<dbReference type="AlphaFoldDB" id="A0A8H3N9M4"/>